<dbReference type="VEuPathDB" id="MicrosporidiaDB:M970_060520"/>
<dbReference type="VEuPathDB" id="MicrosporidiaDB:AEWR_060520"/>
<keyword evidence="1" id="KW-1133">Transmembrane helix</keyword>
<feature type="transmembrane region" description="Helical" evidence="1">
    <location>
        <begin position="154"/>
        <end position="178"/>
    </location>
</feature>
<dbReference type="VEuPathDB" id="MicrosporidiaDB:AEWQ_060510"/>
<name>M1JJS8_ENCCN</name>
<dbReference type="GO" id="GO:0004519">
    <property type="term" value="F:endonuclease activity"/>
    <property type="evidence" value="ECO:0007669"/>
    <property type="project" value="InterPro"/>
</dbReference>
<dbReference type="PROSITE" id="PS50819">
    <property type="entry name" value="INTEIN_ENDONUCLEASE"/>
    <property type="match status" value="1"/>
</dbReference>
<sequence>MMAPIILAAFGLKILSWYEPAVDVSKIPRDDMVLKLQESESTNDREYAGLGKDAQEALSNPDPDLSLSDVEEKINEYPPREITSKQDRSIPIADDVKIKTDKVDELTKAFNKKIGTTKVSGIHDKEAWNRLYEYLRLNFKDFLIDGHLSIELHIRYVLCCYVVAFIPGQFAFLFPAFYKVFIPKRAMKVPILGDALREIDRFLTFVSDRSTKTFIITFYVGRQNSLVEDLEFIKRVPDLIFSDPMAILRELLKFEIRSEGYSSKKEL</sequence>
<proteinExistence type="predicted"/>
<evidence type="ECO:0000256" key="2">
    <source>
        <dbReference type="SAM" id="SignalP"/>
    </source>
</evidence>
<dbReference type="EMBL" id="KC513609">
    <property type="protein sequence ID" value="AGE95719.1"/>
    <property type="molecule type" value="Genomic_DNA"/>
</dbReference>
<feature type="domain" description="DOD-type homing endonuclease" evidence="3">
    <location>
        <begin position="215"/>
        <end position="267"/>
    </location>
</feature>
<organism evidence="4">
    <name type="scientific">Encephalitozoon cuniculi</name>
    <name type="common">Microsporidian parasite</name>
    <dbReference type="NCBI Taxonomy" id="6035"/>
    <lineage>
        <taxon>Eukaryota</taxon>
        <taxon>Fungi</taxon>
        <taxon>Fungi incertae sedis</taxon>
        <taxon>Microsporidia</taxon>
        <taxon>Unikaryonidae</taxon>
        <taxon>Encephalitozoon</taxon>
    </lineage>
</organism>
<gene>
    <name evidence="4" type="ORF">ECU06_0570</name>
</gene>
<dbReference type="VEuPathDB" id="MicrosporidiaDB:ECU06_0570"/>
<keyword evidence="1" id="KW-0812">Transmembrane</keyword>
<dbReference type="InterPro" id="IPR004042">
    <property type="entry name" value="Intein_endonuc_central"/>
</dbReference>
<evidence type="ECO:0000259" key="3">
    <source>
        <dbReference type="PROSITE" id="PS50819"/>
    </source>
</evidence>
<feature type="chain" id="PRO_5004015149" description="DOD-type homing endonuclease domain-containing protein" evidence="2">
    <location>
        <begin position="17"/>
        <end position="267"/>
    </location>
</feature>
<feature type="signal peptide" evidence="2">
    <location>
        <begin position="1"/>
        <end position="16"/>
    </location>
</feature>
<protein>
    <recommendedName>
        <fullName evidence="3">DOD-type homing endonuclease domain-containing protein</fullName>
    </recommendedName>
</protein>
<keyword evidence="2" id="KW-0732">Signal</keyword>
<dbReference type="VEuPathDB" id="MicrosporidiaDB:AEWD_060520"/>
<keyword evidence="1" id="KW-0472">Membrane</keyword>
<dbReference type="AlphaFoldDB" id="M1JJS8"/>
<evidence type="ECO:0000313" key="4">
    <source>
        <dbReference type="EMBL" id="AGE95719.1"/>
    </source>
</evidence>
<evidence type="ECO:0000256" key="1">
    <source>
        <dbReference type="SAM" id="Phobius"/>
    </source>
</evidence>
<reference evidence="4" key="1">
    <citation type="journal article" date="2013" name="Eukaryot. Cell">
        <title>Extremely Reduced Levels of Heterozygosity in the Vertebrate Pathogen Encephalitozoon cuniculi.</title>
        <authorList>
            <person name="Selman M."/>
            <person name="Sak B."/>
            <person name="Kvac M."/>
            <person name="Farinelli L."/>
            <person name="Weiss L.M."/>
            <person name="Corradi N."/>
        </authorList>
    </citation>
    <scope>NUCLEOTIDE SEQUENCE</scope>
</reference>
<accession>M1JJS8</accession>